<gene>
    <name evidence="2" type="ORF">BZA70DRAFT_279828</name>
</gene>
<organism evidence="2 3">
    <name type="scientific">Myxozyma melibiosi</name>
    <dbReference type="NCBI Taxonomy" id="54550"/>
    <lineage>
        <taxon>Eukaryota</taxon>
        <taxon>Fungi</taxon>
        <taxon>Dikarya</taxon>
        <taxon>Ascomycota</taxon>
        <taxon>Saccharomycotina</taxon>
        <taxon>Lipomycetes</taxon>
        <taxon>Lipomycetales</taxon>
        <taxon>Lipomycetaceae</taxon>
        <taxon>Myxozyma</taxon>
    </lineage>
</organism>
<dbReference type="GeneID" id="90038361"/>
<accession>A0ABR1F4I2</accession>
<reference evidence="2 3" key="1">
    <citation type="submission" date="2024-03" db="EMBL/GenBank/DDBJ databases">
        <title>Genome-scale model development and genomic sequencing of the oleaginous clade Lipomyces.</title>
        <authorList>
            <consortium name="Lawrence Berkeley National Laboratory"/>
            <person name="Czajka J.J."/>
            <person name="Han Y."/>
            <person name="Kim J."/>
            <person name="Mondo S.J."/>
            <person name="Hofstad B.A."/>
            <person name="Robles A."/>
            <person name="Haridas S."/>
            <person name="Riley R."/>
            <person name="LaButti K."/>
            <person name="Pangilinan J."/>
            <person name="Andreopoulos W."/>
            <person name="Lipzen A."/>
            <person name="Yan J."/>
            <person name="Wang M."/>
            <person name="Ng V."/>
            <person name="Grigoriev I.V."/>
            <person name="Spatafora J.W."/>
            <person name="Magnuson J.K."/>
            <person name="Baker S.E."/>
            <person name="Pomraning K.R."/>
        </authorList>
    </citation>
    <scope>NUCLEOTIDE SEQUENCE [LARGE SCALE GENOMIC DNA]</scope>
    <source>
        <strain evidence="2 3">Phaff 52-87</strain>
    </source>
</reference>
<protein>
    <submittedName>
        <fullName evidence="2">Uncharacterized protein</fullName>
    </submittedName>
</protein>
<feature type="region of interest" description="Disordered" evidence="1">
    <location>
        <begin position="1"/>
        <end position="96"/>
    </location>
</feature>
<proteinExistence type="predicted"/>
<dbReference type="Proteomes" id="UP001498771">
    <property type="component" value="Unassembled WGS sequence"/>
</dbReference>
<dbReference type="EMBL" id="JBBJBU010000007">
    <property type="protein sequence ID" value="KAK7204710.1"/>
    <property type="molecule type" value="Genomic_DNA"/>
</dbReference>
<keyword evidence="3" id="KW-1185">Reference proteome</keyword>
<evidence type="ECO:0000256" key="1">
    <source>
        <dbReference type="SAM" id="MobiDB-lite"/>
    </source>
</evidence>
<evidence type="ECO:0000313" key="2">
    <source>
        <dbReference type="EMBL" id="KAK7204710.1"/>
    </source>
</evidence>
<dbReference type="RefSeq" id="XP_064767743.1">
    <property type="nucleotide sequence ID" value="XM_064912849.1"/>
</dbReference>
<name>A0ABR1F4I2_9ASCO</name>
<comment type="caution">
    <text evidence="2">The sequence shown here is derived from an EMBL/GenBank/DDBJ whole genome shotgun (WGS) entry which is preliminary data.</text>
</comment>
<evidence type="ECO:0000313" key="3">
    <source>
        <dbReference type="Proteomes" id="UP001498771"/>
    </source>
</evidence>
<sequence length="209" mass="22863">MSSLDRGFPPSAHSHSLAGSKRRVVDDDEYSGEQANKRQFRHGEGGSSSRALQGDGSWGGYNSTSNMPMMAEDSARAARSCSPYIDGDEDAEEKTSPVLVDEEDDSMMMTPDSIDLRQHGASPPPFSLDHISIDDHHHSDISSNLNATAHPTSINNPNPSKPQLICDNPDSLKQSGMKKMVYMGYRADCPKCVARQAGHYSHIVYIPDR</sequence>